<gene>
    <name evidence="5" type="ORF">ACFR9U_15385</name>
</gene>
<sequence length="223" mass="24686">MGTIVDARIPTAEFALSEAFGDVPDASMEAVHVVVPRNDCLLPFLWASAPDTEDLDAALEADPSTNEVTRLVQDDGRVLYQIRWDSQVRVFLSMLVEKQGTLLDAQIQSRAWELRILFPDKDTMSAFYDFCQAYGTSVDINRVHDLENVVQHGGTRLSAAQYEALTEALNSDYYSVPRGTTLVELSDRLGVSHQAVSERLRRGHQVLLESNLHDGMASSGSLS</sequence>
<proteinExistence type="predicted"/>
<keyword evidence="2" id="KW-0804">Transcription</keyword>
<feature type="domain" description="HTH bat-type" evidence="3">
    <location>
        <begin position="157"/>
        <end position="205"/>
    </location>
</feature>
<evidence type="ECO:0000256" key="2">
    <source>
        <dbReference type="ARBA" id="ARBA00023163"/>
    </source>
</evidence>
<dbReference type="EMBL" id="JBHUDJ010000011">
    <property type="protein sequence ID" value="MFD1588364.1"/>
    <property type="molecule type" value="Genomic_DNA"/>
</dbReference>
<feature type="domain" description="Bacterioopsin transcriptional activator GAF and HTH associated" evidence="4">
    <location>
        <begin position="13"/>
        <end position="151"/>
    </location>
</feature>
<keyword evidence="6" id="KW-1185">Reference proteome</keyword>
<name>A0ABD6CGB0_9EURY</name>
<dbReference type="AlphaFoldDB" id="A0ABD6CGB0"/>
<evidence type="ECO:0000259" key="4">
    <source>
        <dbReference type="Pfam" id="PF15915"/>
    </source>
</evidence>
<evidence type="ECO:0000313" key="6">
    <source>
        <dbReference type="Proteomes" id="UP001597119"/>
    </source>
</evidence>
<protein>
    <submittedName>
        <fullName evidence="5">Bacterio-opsin activator domain-containing protein</fullName>
    </submittedName>
</protein>
<dbReference type="InterPro" id="IPR031803">
    <property type="entry name" value="BAT_GAF/HTH-assoc"/>
</dbReference>
<dbReference type="RefSeq" id="WP_247381447.1">
    <property type="nucleotide sequence ID" value="NZ_JALLGV010000010.1"/>
</dbReference>
<evidence type="ECO:0000313" key="5">
    <source>
        <dbReference type="EMBL" id="MFD1588364.1"/>
    </source>
</evidence>
<dbReference type="InterPro" id="IPR007050">
    <property type="entry name" value="HTH_bacterioopsin"/>
</dbReference>
<organism evidence="5 6">
    <name type="scientific">Halorientalis brevis</name>
    <dbReference type="NCBI Taxonomy" id="1126241"/>
    <lineage>
        <taxon>Archaea</taxon>
        <taxon>Methanobacteriati</taxon>
        <taxon>Methanobacteriota</taxon>
        <taxon>Stenosarchaea group</taxon>
        <taxon>Halobacteria</taxon>
        <taxon>Halobacteriales</taxon>
        <taxon>Haloarculaceae</taxon>
        <taxon>Halorientalis</taxon>
    </lineage>
</organism>
<evidence type="ECO:0000256" key="1">
    <source>
        <dbReference type="ARBA" id="ARBA00023015"/>
    </source>
</evidence>
<evidence type="ECO:0000259" key="3">
    <source>
        <dbReference type="Pfam" id="PF04967"/>
    </source>
</evidence>
<dbReference type="PANTHER" id="PTHR34236">
    <property type="entry name" value="DIMETHYL SULFOXIDE REDUCTASE TRANSCRIPTIONAL ACTIVATOR"/>
    <property type="match status" value="1"/>
</dbReference>
<comment type="caution">
    <text evidence="5">The sequence shown here is derived from an EMBL/GenBank/DDBJ whole genome shotgun (WGS) entry which is preliminary data.</text>
</comment>
<dbReference type="Pfam" id="PF15915">
    <property type="entry name" value="BAT"/>
    <property type="match status" value="1"/>
</dbReference>
<accession>A0ABD6CGB0</accession>
<reference evidence="5 6" key="1">
    <citation type="journal article" date="2019" name="Int. J. Syst. Evol. Microbiol.">
        <title>The Global Catalogue of Microorganisms (GCM) 10K type strain sequencing project: providing services to taxonomists for standard genome sequencing and annotation.</title>
        <authorList>
            <consortium name="The Broad Institute Genomics Platform"/>
            <consortium name="The Broad Institute Genome Sequencing Center for Infectious Disease"/>
            <person name="Wu L."/>
            <person name="Ma J."/>
        </authorList>
    </citation>
    <scope>NUCLEOTIDE SEQUENCE [LARGE SCALE GENOMIC DNA]</scope>
    <source>
        <strain evidence="5 6">CGMCC 1.12125</strain>
    </source>
</reference>
<dbReference type="Pfam" id="PF04967">
    <property type="entry name" value="HTH_10"/>
    <property type="match status" value="1"/>
</dbReference>
<keyword evidence="1" id="KW-0805">Transcription regulation</keyword>
<dbReference type="Proteomes" id="UP001597119">
    <property type="component" value="Unassembled WGS sequence"/>
</dbReference>
<dbReference type="PANTHER" id="PTHR34236:SF1">
    <property type="entry name" value="DIMETHYL SULFOXIDE REDUCTASE TRANSCRIPTIONAL ACTIVATOR"/>
    <property type="match status" value="1"/>
</dbReference>